<evidence type="ECO:0000313" key="3">
    <source>
        <dbReference type="Proteomes" id="UP001311232"/>
    </source>
</evidence>
<gene>
    <name evidence="2" type="ORF">CRENBAI_006390</name>
</gene>
<evidence type="ECO:0000313" key="2">
    <source>
        <dbReference type="EMBL" id="KAK5605764.1"/>
    </source>
</evidence>
<sequence length="156" mass="18112">MNASLTPPPNRKCFYLAHTQQRACEKLWRQLEIQLSKWIKGVRQAYYEAKRHWINNMTVVWMPNMPQNHRCKNVFHHLKSHPLQNEDHCKLRMSASPHTPKKTLNKPAVTQMTLAASFAKGIPFDRGGGNHRGSDKICHQRHDSCHRGGKTRVQKS</sequence>
<comment type="caution">
    <text evidence="2">The sequence shown here is derived from an EMBL/GenBank/DDBJ whole genome shotgun (WGS) entry which is preliminary data.</text>
</comment>
<protein>
    <submittedName>
        <fullName evidence="2">Uncharacterized protein</fullName>
    </submittedName>
</protein>
<reference evidence="2 3" key="1">
    <citation type="submission" date="2021-06" db="EMBL/GenBank/DDBJ databases">
        <authorList>
            <person name="Palmer J.M."/>
        </authorList>
    </citation>
    <scope>NUCLEOTIDE SEQUENCE [LARGE SCALE GENOMIC DNA]</scope>
    <source>
        <strain evidence="2 3">MEX-2019</strain>
        <tissue evidence="2">Muscle</tissue>
    </source>
</reference>
<evidence type="ECO:0000256" key="1">
    <source>
        <dbReference type="SAM" id="MobiDB-lite"/>
    </source>
</evidence>
<dbReference type="EMBL" id="JAHHUM010002164">
    <property type="protein sequence ID" value="KAK5605764.1"/>
    <property type="molecule type" value="Genomic_DNA"/>
</dbReference>
<keyword evidence="3" id="KW-1185">Reference proteome</keyword>
<organism evidence="2 3">
    <name type="scientific">Crenichthys baileyi</name>
    <name type="common">White River springfish</name>
    <dbReference type="NCBI Taxonomy" id="28760"/>
    <lineage>
        <taxon>Eukaryota</taxon>
        <taxon>Metazoa</taxon>
        <taxon>Chordata</taxon>
        <taxon>Craniata</taxon>
        <taxon>Vertebrata</taxon>
        <taxon>Euteleostomi</taxon>
        <taxon>Actinopterygii</taxon>
        <taxon>Neopterygii</taxon>
        <taxon>Teleostei</taxon>
        <taxon>Neoteleostei</taxon>
        <taxon>Acanthomorphata</taxon>
        <taxon>Ovalentaria</taxon>
        <taxon>Atherinomorphae</taxon>
        <taxon>Cyprinodontiformes</taxon>
        <taxon>Goodeidae</taxon>
        <taxon>Crenichthys</taxon>
    </lineage>
</organism>
<name>A0AAV9RAD1_9TELE</name>
<dbReference type="Proteomes" id="UP001311232">
    <property type="component" value="Unassembled WGS sequence"/>
</dbReference>
<feature type="compositionally biased region" description="Basic and acidic residues" evidence="1">
    <location>
        <begin position="132"/>
        <end position="146"/>
    </location>
</feature>
<dbReference type="AlphaFoldDB" id="A0AAV9RAD1"/>
<feature type="region of interest" description="Disordered" evidence="1">
    <location>
        <begin position="125"/>
        <end position="156"/>
    </location>
</feature>
<feature type="compositionally biased region" description="Basic residues" evidence="1">
    <location>
        <begin position="147"/>
        <end position="156"/>
    </location>
</feature>
<accession>A0AAV9RAD1</accession>
<proteinExistence type="predicted"/>